<dbReference type="Proteomes" id="UP000806378">
    <property type="component" value="Unassembled WGS sequence"/>
</dbReference>
<accession>A0A8T0CYC4</accession>
<feature type="chain" id="PRO_5035761942" evidence="2">
    <location>
        <begin position="28"/>
        <end position="93"/>
    </location>
</feature>
<keyword evidence="4" id="KW-1185">Reference proteome</keyword>
<dbReference type="AlphaFoldDB" id="A0A8T0CYC4"/>
<dbReference type="PANTHER" id="PTHR36726">
    <property type="entry name" value="CLAVATA3/ESR (CLE)-RELATED PROTEIN 45"/>
    <property type="match status" value="1"/>
</dbReference>
<dbReference type="PANTHER" id="PTHR36726:SF4">
    <property type="entry name" value="CLAVATA3_ESR (CLE)-RELATED PROTEIN 45"/>
    <property type="match status" value="1"/>
</dbReference>
<dbReference type="Gramene" id="rna-gnl|WGS:JABURB|Cocit.L3206.1">
    <property type="protein sequence ID" value="cds-KAF7851692.1"/>
    <property type="gene ID" value="gene-BT93_L3206"/>
</dbReference>
<feature type="compositionally biased region" description="Polar residues" evidence="1">
    <location>
        <begin position="46"/>
        <end position="72"/>
    </location>
</feature>
<dbReference type="InterPro" id="IPR038821">
    <property type="entry name" value="CLE45-like"/>
</dbReference>
<keyword evidence="2" id="KW-0732">Signal</keyword>
<protein>
    <submittedName>
        <fullName evidence="3">Uncharacterized protein</fullName>
    </submittedName>
</protein>
<feature type="region of interest" description="Disordered" evidence="1">
    <location>
        <begin position="46"/>
        <end position="93"/>
    </location>
</feature>
<gene>
    <name evidence="3" type="ORF">BT93_L3206</name>
</gene>
<name>A0A8T0CYC4_CORYI</name>
<dbReference type="EMBL" id="MU089528">
    <property type="protein sequence ID" value="KAF7851692.1"/>
    <property type="molecule type" value="Genomic_DNA"/>
</dbReference>
<sequence>MGFILNRVLILLACIFFLVSDPDKVYGVVSVELGFGREQEVQEKVTQSRRSLKTISTVGMNTKKSSSATKTFDPNMPSKRKVRGGSDPIHNRS</sequence>
<comment type="caution">
    <text evidence="3">The sequence shown here is derived from an EMBL/GenBank/DDBJ whole genome shotgun (WGS) entry which is preliminary data.</text>
</comment>
<evidence type="ECO:0000256" key="2">
    <source>
        <dbReference type="SAM" id="SignalP"/>
    </source>
</evidence>
<feature type="signal peptide" evidence="2">
    <location>
        <begin position="1"/>
        <end position="27"/>
    </location>
</feature>
<evidence type="ECO:0000313" key="3">
    <source>
        <dbReference type="EMBL" id="KAF7851692.1"/>
    </source>
</evidence>
<proteinExistence type="predicted"/>
<evidence type="ECO:0000256" key="1">
    <source>
        <dbReference type="SAM" id="MobiDB-lite"/>
    </source>
</evidence>
<dbReference type="OrthoDB" id="683168at2759"/>
<reference evidence="3" key="1">
    <citation type="submission" date="2020-05" db="EMBL/GenBank/DDBJ databases">
        <title>WGS assembly of Corymbia citriodora subspecies variegata.</title>
        <authorList>
            <person name="Barry K."/>
            <person name="Hundley H."/>
            <person name="Shu S."/>
            <person name="Jenkins J."/>
            <person name="Grimwood J."/>
            <person name="Baten A."/>
        </authorList>
    </citation>
    <scope>NUCLEOTIDE SEQUENCE</scope>
    <source>
        <strain evidence="3">CV2-018</strain>
    </source>
</reference>
<organism evidence="3 4">
    <name type="scientific">Corymbia citriodora subsp. variegata</name>
    <dbReference type="NCBI Taxonomy" id="360336"/>
    <lineage>
        <taxon>Eukaryota</taxon>
        <taxon>Viridiplantae</taxon>
        <taxon>Streptophyta</taxon>
        <taxon>Embryophyta</taxon>
        <taxon>Tracheophyta</taxon>
        <taxon>Spermatophyta</taxon>
        <taxon>Magnoliopsida</taxon>
        <taxon>eudicotyledons</taxon>
        <taxon>Gunneridae</taxon>
        <taxon>Pentapetalae</taxon>
        <taxon>rosids</taxon>
        <taxon>malvids</taxon>
        <taxon>Myrtales</taxon>
        <taxon>Myrtaceae</taxon>
        <taxon>Myrtoideae</taxon>
        <taxon>Eucalypteae</taxon>
        <taxon>Corymbia</taxon>
    </lineage>
</organism>
<evidence type="ECO:0000313" key="4">
    <source>
        <dbReference type="Proteomes" id="UP000806378"/>
    </source>
</evidence>